<evidence type="ECO:0000259" key="1">
    <source>
        <dbReference type="Pfam" id="PF05685"/>
    </source>
</evidence>
<sequence>METSGLTTPELEEEKISSYNHAELQSHLAFLLRLSYRHQYSILTELDFEFAAGKTRPDLCILPKRQADWLSDEIVAHDAPLTTIEILSPEQSLNSLIERIYTKHFPAGVKTVWIVSPALQIITIFLPDRQRINFTEGVVTDPATGIQVNLAEVFEG</sequence>
<dbReference type="Gene3D" id="3.90.1570.10">
    <property type="entry name" value="tt1808, chain A"/>
    <property type="match status" value="1"/>
</dbReference>
<proteinExistence type="predicted"/>
<dbReference type="Pfam" id="PF05685">
    <property type="entry name" value="Uma2"/>
    <property type="match status" value="1"/>
</dbReference>
<protein>
    <recommendedName>
        <fullName evidence="1">Putative restriction endonuclease domain-containing protein</fullName>
    </recommendedName>
</protein>
<accession>A0ABP8MC13</accession>
<evidence type="ECO:0000313" key="3">
    <source>
        <dbReference type="Proteomes" id="UP001501175"/>
    </source>
</evidence>
<comment type="caution">
    <text evidence="2">The sequence shown here is derived from an EMBL/GenBank/DDBJ whole genome shotgun (WGS) entry which is preliminary data.</text>
</comment>
<feature type="domain" description="Putative restriction endonuclease" evidence="1">
    <location>
        <begin position="15"/>
        <end position="137"/>
    </location>
</feature>
<dbReference type="CDD" id="cd06260">
    <property type="entry name" value="DUF820-like"/>
    <property type="match status" value="1"/>
</dbReference>
<name>A0ABP8MC13_9BACT</name>
<dbReference type="SUPFAM" id="SSF52980">
    <property type="entry name" value="Restriction endonuclease-like"/>
    <property type="match status" value="1"/>
</dbReference>
<organism evidence="2 3">
    <name type="scientific">Nibrella saemangeumensis</name>
    <dbReference type="NCBI Taxonomy" id="1084526"/>
    <lineage>
        <taxon>Bacteria</taxon>
        <taxon>Pseudomonadati</taxon>
        <taxon>Bacteroidota</taxon>
        <taxon>Cytophagia</taxon>
        <taxon>Cytophagales</taxon>
        <taxon>Spirosomataceae</taxon>
        <taxon>Nibrella</taxon>
    </lineage>
</organism>
<keyword evidence="3" id="KW-1185">Reference proteome</keyword>
<dbReference type="InterPro" id="IPR008538">
    <property type="entry name" value="Uma2"/>
</dbReference>
<evidence type="ECO:0000313" key="2">
    <source>
        <dbReference type="EMBL" id="GAA4446980.1"/>
    </source>
</evidence>
<reference evidence="3" key="1">
    <citation type="journal article" date="2019" name="Int. J. Syst. Evol. Microbiol.">
        <title>The Global Catalogue of Microorganisms (GCM) 10K type strain sequencing project: providing services to taxonomists for standard genome sequencing and annotation.</title>
        <authorList>
            <consortium name="The Broad Institute Genomics Platform"/>
            <consortium name="The Broad Institute Genome Sequencing Center for Infectious Disease"/>
            <person name="Wu L."/>
            <person name="Ma J."/>
        </authorList>
    </citation>
    <scope>NUCLEOTIDE SEQUENCE [LARGE SCALE GENOMIC DNA]</scope>
    <source>
        <strain evidence="3">JCM 17927</strain>
    </source>
</reference>
<gene>
    <name evidence="2" type="ORF">GCM10023189_02710</name>
</gene>
<dbReference type="RefSeq" id="WP_345239843.1">
    <property type="nucleotide sequence ID" value="NZ_BAABHD010000003.1"/>
</dbReference>
<dbReference type="InterPro" id="IPR011335">
    <property type="entry name" value="Restrct_endonuc-II-like"/>
</dbReference>
<dbReference type="Proteomes" id="UP001501175">
    <property type="component" value="Unassembled WGS sequence"/>
</dbReference>
<dbReference type="EMBL" id="BAABHD010000003">
    <property type="protein sequence ID" value="GAA4446980.1"/>
    <property type="molecule type" value="Genomic_DNA"/>
</dbReference>
<dbReference type="InterPro" id="IPR012296">
    <property type="entry name" value="Nuclease_put_TT1808"/>
</dbReference>